<dbReference type="InterPro" id="IPR000305">
    <property type="entry name" value="GIY-YIG_endonuc"/>
</dbReference>
<dbReference type="SUPFAM" id="SSF82771">
    <property type="entry name" value="GIY-YIG endonuclease"/>
    <property type="match status" value="1"/>
</dbReference>
<reference evidence="4" key="1">
    <citation type="journal article" date="2021" name="Proc. Natl. Acad. Sci. U.S.A.">
        <title>A Catalog of Tens of Thousands of Viruses from Human Metagenomes Reveals Hidden Associations with Chronic Diseases.</title>
        <authorList>
            <person name="Tisza M.J."/>
            <person name="Buck C.B."/>
        </authorList>
    </citation>
    <scope>NUCLEOTIDE SEQUENCE</scope>
    <source>
        <strain evidence="4">CtTBR23</strain>
    </source>
</reference>
<dbReference type="SMART" id="SM00465">
    <property type="entry name" value="GIYc"/>
    <property type="match status" value="1"/>
</dbReference>
<evidence type="ECO:0000256" key="1">
    <source>
        <dbReference type="ARBA" id="ARBA00001946"/>
    </source>
</evidence>
<evidence type="ECO:0000259" key="3">
    <source>
        <dbReference type="PROSITE" id="PS50164"/>
    </source>
</evidence>
<dbReference type="NCBIfam" id="TIGR01453">
    <property type="entry name" value="grpIintron_endo"/>
    <property type="match status" value="1"/>
</dbReference>
<dbReference type="Pfam" id="PF22083">
    <property type="entry name" value="I-HmuI_NUMOD-like"/>
    <property type="match status" value="1"/>
</dbReference>
<keyword evidence="4" id="KW-0255">Endonuclease</keyword>
<protein>
    <submittedName>
        <fullName evidence="4">Intron associated endonuclease</fullName>
    </submittedName>
</protein>
<evidence type="ECO:0000256" key="2">
    <source>
        <dbReference type="ARBA" id="ARBA00022842"/>
    </source>
</evidence>
<keyword evidence="4" id="KW-0378">Hydrolase</keyword>
<accession>A0A8S5P0Y7</accession>
<dbReference type="Gene3D" id="1.10.10.10">
    <property type="entry name" value="Winged helix-like DNA-binding domain superfamily/Winged helix DNA-binding domain"/>
    <property type="match status" value="1"/>
</dbReference>
<dbReference type="SUPFAM" id="SSF64496">
    <property type="entry name" value="DNA-binding domain of intron-encoded endonucleases"/>
    <property type="match status" value="1"/>
</dbReference>
<proteinExistence type="predicted"/>
<dbReference type="InterPro" id="IPR006350">
    <property type="entry name" value="Intron_endoG1"/>
</dbReference>
<organism evidence="4">
    <name type="scientific">Siphoviridae sp. ctTBR23</name>
    <dbReference type="NCBI Taxonomy" id="2825515"/>
    <lineage>
        <taxon>Viruses</taxon>
        <taxon>Duplodnaviria</taxon>
        <taxon>Heunggongvirae</taxon>
        <taxon>Uroviricota</taxon>
        <taxon>Caudoviricetes</taxon>
    </lineage>
</organism>
<dbReference type="PROSITE" id="PS50164">
    <property type="entry name" value="GIY_YIG"/>
    <property type="match status" value="1"/>
</dbReference>
<comment type="cofactor">
    <cofactor evidence="1">
        <name>Mg(2+)</name>
        <dbReference type="ChEBI" id="CHEBI:18420"/>
    </cofactor>
</comment>
<dbReference type="InterPro" id="IPR036388">
    <property type="entry name" value="WH-like_DNA-bd_sf"/>
</dbReference>
<sequence length="222" mass="26851">MKLFDIKPEDCEFSCVYMWENLINHKKYIGQTDNFGRRMQQYSWGHFNKYMSEEIKEFGIDHFEVRILEKNLSETQLAEREQYWMDYYCSYNEEKGYNRMRIGGDMTKASQENRTYEKMYGEDYAKEKSKNHSEWMKNKWATDENYRKFWSEKMSGENNYFYGVHMCGGENPHAKTIRCIETQRVYETIREAAKDVGISRQNIQNVLKGRQKTAGGYHWEYV</sequence>
<dbReference type="GO" id="GO:0004519">
    <property type="term" value="F:endonuclease activity"/>
    <property type="evidence" value="ECO:0007669"/>
    <property type="project" value="UniProtKB-KW"/>
</dbReference>
<keyword evidence="2" id="KW-0460">Magnesium</keyword>
<dbReference type="EMBL" id="BK015299">
    <property type="protein sequence ID" value="DAE00105.1"/>
    <property type="molecule type" value="Genomic_DNA"/>
</dbReference>
<keyword evidence="4" id="KW-0540">Nuclease</keyword>
<dbReference type="Pfam" id="PF01541">
    <property type="entry name" value="GIY-YIG"/>
    <property type="match status" value="1"/>
</dbReference>
<dbReference type="InterPro" id="IPR035901">
    <property type="entry name" value="GIY-YIG_endonuc_sf"/>
</dbReference>
<evidence type="ECO:0000313" key="4">
    <source>
        <dbReference type="EMBL" id="DAE00105.1"/>
    </source>
</evidence>
<feature type="domain" description="GIY-YIG" evidence="3">
    <location>
        <begin position="12"/>
        <end position="99"/>
    </location>
</feature>
<dbReference type="InterPro" id="IPR054307">
    <property type="entry name" value="I-HmuI_NUMOD-like"/>
</dbReference>
<dbReference type="Gene3D" id="3.40.1440.10">
    <property type="entry name" value="GIY-YIG endonuclease"/>
    <property type="match status" value="1"/>
</dbReference>
<name>A0A8S5P0Y7_9CAUD</name>